<keyword evidence="3 6" id="KW-1133">Transmembrane helix</keyword>
<sequence length="222" mass="24688">MQTSGFSSTPTTLVLLLLCTTISLLASITSTKHHLALYPYPQLYPYLQLQRVVTHQLGHSSSTDLLFSSVLLYQLRVLERALGTRKFVSFVLMSGGWEAVVAPLVLTGVVRPLSWGAWDHIPAGMTAVVMAALAVWAVEVPRLWRWELVVPSFAAMRRRRRRREVVVVVAQRQTMAVAAVAVAVKTKWQQETKEERRGEEGANGQSHSQTKRPPTSSRSSSP</sequence>
<feature type="transmembrane region" description="Helical" evidence="6">
    <location>
        <begin position="121"/>
        <end position="144"/>
    </location>
</feature>
<comment type="subcellular location">
    <subcellularLocation>
        <location evidence="1">Membrane</location>
        <topology evidence="1">Multi-pass membrane protein</topology>
    </subcellularLocation>
</comment>
<dbReference type="Pfam" id="PF01694">
    <property type="entry name" value="Rhomboid"/>
    <property type="match status" value="1"/>
</dbReference>
<dbReference type="Proteomes" id="UP000606974">
    <property type="component" value="Unassembled WGS sequence"/>
</dbReference>
<dbReference type="PANTHER" id="PTHR43066">
    <property type="entry name" value="RHOMBOID-RELATED PROTEIN"/>
    <property type="match status" value="1"/>
</dbReference>
<dbReference type="AlphaFoldDB" id="A0A8H7AAB6"/>
<evidence type="ECO:0000256" key="1">
    <source>
        <dbReference type="ARBA" id="ARBA00004141"/>
    </source>
</evidence>
<keyword evidence="2 6" id="KW-0812">Transmembrane</keyword>
<feature type="region of interest" description="Disordered" evidence="5">
    <location>
        <begin position="188"/>
        <end position="222"/>
    </location>
</feature>
<feature type="transmembrane region" description="Helical" evidence="6">
    <location>
        <begin position="87"/>
        <end position="109"/>
    </location>
</feature>
<comment type="caution">
    <text evidence="9">The sequence shown here is derived from an EMBL/GenBank/DDBJ whole genome shotgun (WGS) entry which is preliminary data.</text>
</comment>
<dbReference type="Gene3D" id="1.20.1540.10">
    <property type="entry name" value="Rhomboid-like"/>
    <property type="match status" value="1"/>
</dbReference>
<keyword evidence="4 6" id="KW-0472">Membrane</keyword>
<dbReference type="InterPro" id="IPR035952">
    <property type="entry name" value="Rhomboid-like_sf"/>
</dbReference>
<feature type="compositionally biased region" description="Low complexity" evidence="5">
    <location>
        <begin position="212"/>
        <end position="222"/>
    </location>
</feature>
<dbReference type="OrthoDB" id="272778at2759"/>
<feature type="signal peptide" evidence="7">
    <location>
        <begin position="1"/>
        <end position="27"/>
    </location>
</feature>
<feature type="chain" id="PRO_5034932558" description="Peptidase S54 rhomboid domain-containing protein" evidence="7">
    <location>
        <begin position="28"/>
        <end position="222"/>
    </location>
</feature>
<evidence type="ECO:0000313" key="9">
    <source>
        <dbReference type="EMBL" id="KAF7505458.1"/>
    </source>
</evidence>
<evidence type="ECO:0000256" key="3">
    <source>
        <dbReference type="ARBA" id="ARBA00022989"/>
    </source>
</evidence>
<dbReference type="GO" id="GO:0016020">
    <property type="term" value="C:membrane"/>
    <property type="evidence" value="ECO:0007669"/>
    <property type="project" value="UniProtKB-SubCell"/>
</dbReference>
<dbReference type="PANTHER" id="PTHR43066:SF21">
    <property type="entry name" value="UBIQUITIN-ASSOCIATED DOMAIN-CONTAINING PROTEIN 2"/>
    <property type="match status" value="1"/>
</dbReference>
<proteinExistence type="predicted"/>
<feature type="domain" description="Peptidase S54 rhomboid" evidence="8">
    <location>
        <begin position="48"/>
        <end position="152"/>
    </location>
</feature>
<evidence type="ECO:0000256" key="4">
    <source>
        <dbReference type="ARBA" id="ARBA00023136"/>
    </source>
</evidence>
<dbReference type="InterPro" id="IPR022764">
    <property type="entry name" value="Peptidase_S54_rhomboid_dom"/>
</dbReference>
<name>A0A8H7AAB6_9EURO</name>
<keyword evidence="10" id="KW-1185">Reference proteome</keyword>
<evidence type="ECO:0000313" key="10">
    <source>
        <dbReference type="Proteomes" id="UP000606974"/>
    </source>
</evidence>
<feature type="compositionally biased region" description="Basic and acidic residues" evidence="5">
    <location>
        <begin position="188"/>
        <end position="200"/>
    </location>
</feature>
<evidence type="ECO:0000256" key="6">
    <source>
        <dbReference type="SAM" id="Phobius"/>
    </source>
</evidence>
<evidence type="ECO:0000259" key="8">
    <source>
        <dbReference type="Pfam" id="PF01694"/>
    </source>
</evidence>
<accession>A0A8H7AAB6</accession>
<reference evidence="9" key="1">
    <citation type="submission" date="2020-02" db="EMBL/GenBank/DDBJ databases">
        <authorList>
            <person name="Palmer J.M."/>
        </authorList>
    </citation>
    <scope>NUCLEOTIDE SEQUENCE</scope>
    <source>
        <strain evidence="9">EPUS1.4</strain>
        <tissue evidence="9">Thallus</tissue>
    </source>
</reference>
<dbReference type="SUPFAM" id="SSF144091">
    <property type="entry name" value="Rhomboid-like"/>
    <property type="match status" value="1"/>
</dbReference>
<dbReference type="EMBL" id="JAACFV010000109">
    <property type="protein sequence ID" value="KAF7505458.1"/>
    <property type="molecule type" value="Genomic_DNA"/>
</dbReference>
<dbReference type="GO" id="GO:0004252">
    <property type="term" value="F:serine-type endopeptidase activity"/>
    <property type="evidence" value="ECO:0007669"/>
    <property type="project" value="InterPro"/>
</dbReference>
<evidence type="ECO:0000256" key="2">
    <source>
        <dbReference type="ARBA" id="ARBA00022692"/>
    </source>
</evidence>
<organism evidence="9 10">
    <name type="scientific">Endocarpon pusillum</name>
    <dbReference type="NCBI Taxonomy" id="364733"/>
    <lineage>
        <taxon>Eukaryota</taxon>
        <taxon>Fungi</taxon>
        <taxon>Dikarya</taxon>
        <taxon>Ascomycota</taxon>
        <taxon>Pezizomycotina</taxon>
        <taxon>Eurotiomycetes</taxon>
        <taxon>Chaetothyriomycetidae</taxon>
        <taxon>Verrucariales</taxon>
        <taxon>Verrucariaceae</taxon>
        <taxon>Endocarpon</taxon>
    </lineage>
</organism>
<gene>
    <name evidence="9" type="ORF">GJ744_000785</name>
</gene>
<protein>
    <recommendedName>
        <fullName evidence="8">Peptidase S54 rhomboid domain-containing protein</fullName>
    </recommendedName>
</protein>
<evidence type="ECO:0000256" key="5">
    <source>
        <dbReference type="SAM" id="MobiDB-lite"/>
    </source>
</evidence>
<evidence type="ECO:0000256" key="7">
    <source>
        <dbReference type="SAM" id="SignalP"/>
    </source>
</evidence>
<keyword evidence="7" id="KW-0732">Signal</keyword>